<keyword evidence="3" id="KW-1185">Reference proteome</keyword>
<protein>
    <recommendedName>
        <fullName evidence="1">DUF5753 domain-containing protein</fullName>
    </recommendedName>
</protein>
<feature type="domain" description="DUF5753" evidence="1">
    <location>
        <begin position="120"/>
        <end position="295"/>
    </location>
</feature>
<comment type="caution">
    <text evidence="2">The sequence shown here is derived from an EMBL/GenBank/DDBJ whole genome shotgun (WGS) entry which is preliminary data.</text>
</comment>
<dbReference type="InterPro" id="IPR043917">
    <property type="entry name" value="DUF5753"/>
</dbReference>
<evidence type="ECO:0000313" key="3">
    <source>
        <dbReference type="Proteomes" id="UP000274601"/>
    </source>
</evidence>
<proteinExistence type="predicted"/>
<dbReference type="RefSeq" id="WP_246007223.1">
    <property type="nucleotide sequence ID" value="NZ_RBWU01000006.1"/>
</dbReference>
<dbReference type="Proteomes" id="UP000274601">
    <property type="component" value="Unassembled WGS sequence"/>
</dbReference>
<dbReference type="Pfam" id="PF19054">
    <property type="entry name" value="DUF5753"/>
    <property type="match status" value="1"/>
</dbReference>
<dbReference type="EMBL" id="RBWU01000006">
    <property type="protein sequence ID" value="RKS70960.1"/>
    <property type="molecule type" value="Genomic_DNA"/>
</dbReference>
<evidence type="ECO:0000259" key="1">
    <source>
        <dbReference type="Pfam" id="PF19054"/>
    </source>
</evidence>
<reference evidence="2 3" key="1">
    <citation type="submission" date="2018-10" db="EMBL/GenBank/DDBJ databases">
        <title>Genomic Encyclopedia of Archaeal and Bacterial Type Strains, Phase II (KMG-II): from individual species to whole genera.</title>
        <authorList>
            <person name="Goeker M."/>
        </authorList>
    </citation>
    <scope>NUCLEOTIDE SEQUENCE [LARGE SCALE GENOMIC DNA]</scope>
    <source>
        <strain evidence="2 3">DSM 43383</strain>
    </source>
</reference>
<evidence type="ECO:0000313" key="2">
    <source>
        <dbReference type="EMBL" id="RKS70960.1"/>
    </source>
</evidence>
<organism evidence="2 3">
    <name type="scientific">Actinomadura pelletieri DSM 43383</name>
    <dbReference type="NCBI Taxonomy" id="1120940"/>
    <lineage>
        <taxon>Bacteria</taxon>
        <taxon>Bacillati</taxon>
        <taxon>Actinomycetota</taxon>
        <taxon>Actinomycetes</taxon>
        <taxon>Streptosporangiales</taxon>
        <taxon>Thermomonosporaceae</taxon>
        <taxon>Actinomadura</taxon>
    </lineage>
</organism>
<sequence length="302" mass="33690">MTVAPGGLLITQLSDQMSADKAPGPTMPRLLLGARLRRLRKQRGLDRLHAAEVVGSEARLVSMELGLTGSRLVDVVALCDLYEVEQHGTRVALVEMARQTHRPGWWQPFRPVIPAWFLPYLGAEQTAAIVRTYSVQAVPDLLQTPEYARAQIRLLSGGADEGQIESRVRLRIRRQRILHQDPPTRLWAVIDEAALRRPVGGTRTMRAQLKHVRDMCVLPHITVQILPFAHGGHPALAGPIALLRWRESELADLVFLEQLGSAVYPRRPGDGDFYRHVMNLLGTQALPPERTPVVLGQMIDTL</sequence>
<gene>
    <name evidence="2" type="ORF">BZB76_5440</name>
</gene>
<name>A0A495QGB8_9ACTN</name>
<dbReference type="AlphaFoldDB" id="A0A495QGB8"/>
<accession>A0A495QGB8</accession>